<dbReference type="AlphaFoldDB" id="A0A0F9C1R5"/>
<dbReference type="InterPro" id="IPR013783">
    <property type="entry name" value="Ig-like_fold"/>
</dbReference>
<comment type="caution">
    <text evidence="2">The sequence shown here is derived from an EMBL/GenBank/DDBJ whole genome shotgun (WGS) entry which is preliminary data.</text>
</comment>
<accession>A0A0F9C1R5</accession>
<evidence type="ECO:0000313" key="2">
    <source>
        <dbReference type="EMBL" id="KKK96464.1"/>
    </source>
</evidence>
<protein>
    <recommendedName>
        <fullName evidence="1">Fibronectin type-III domain-containing protein</fullName>
    </recommendedName>
</protein>
<gene>
    <name evidence="2" type="ORF">LCGC14_2662510</name>
</gene>
<sequence length="325" mass="36760">MTYEHCEGTVTFKFLGYYNVTATESDNEFHAGKLFLTVGSNEEVQIGSFDHGTGEFNYTGGGPIWDDDNYYSRIPLGSTYQDVVAFEDPNDPRYFYWIITYKLLSPLYDNSWGDNVTFRITGSWNDTDPINLSKSIATTQTSPPTDLTASNDEYCNSVLLSWNNPTDNTCTSTMYETEIYRDGSYLAEVPFDSETFSDYSAVKGQTYDYKIRAKLNTNNSGYNRSSFTPVTQGKRIGPLGPPSSFAASNNNCDGLIDLSWQWNTANPEKFQYRRSPVSDFSSGVYTSPEINSDLRSFEDIPPIKNSVYYFEVIYYQGLSVLPRQS</sequence>
<dbReference type="SUPFAM" id="SSF49265">
    <property type="entry name" value="Fibronectin type III"/>
    <property type="match status" value="1"/>
</dbReference>
<proteinExistence type="predicted"/>
<dbReference type="PROSITE" id="PS50853">
    <property type="entry name" value="FN3"/>
    <property type="match status" value="1"/>
</dbReference>
<dbReference type="Gene3D" id="2.60.40.10">
    <property type="entry name" value="Immunoglobulins"/>
    <property type="match status" value="1"/>
</dbReference>
<reference evidence="2" key="1">
    <citation type="journal article" date="2015" name="Nature">
        <title>Complex archaea that bridge the gap between prokaryotes and eukaryotes.</title>
        <authorList>
            <person name="Spang A."/>
            <person name="Saw J.H."/>
            <person name="Jorgensen S.L."/>
            <person name="Zaremba-Niedzwiedzka K."/>
            <person name="Martijn J."/>
            <person name="Lind A.E."/>
            <person name="van Eijk R."/>
            <person name="Schleper C."/>
            <person name="Guy L."/>
            <person name="Ettema T.J."/>
        </authorList>
    </citation>
    <scope>NUCLEOTIDE SEQUENCE</scope>
</reference>
<name>A0A0F9C1R5_9ZZZZ</name>
<evidence type="ECO:0000259" key="1">
    <source>
        <dbReference type="PROSITE" id="PS50853"/>
    </source>
</evidence>
<dbReference type="EMBL" id="LAZR01046473">
    <property type="protein sequence ID" value="KKK96464.1"/>
    <property type="molecule type" value="Genomic_DNA"/>
</dbReference>
<dbReference type="InterPro" id="IPR003961">
    <property type="entry name" value="FN3_dom"/>
</dbReference>
<dbReference type="InterPro" id="IPR036116">
    <property type="entry name" value="FN3_sf"/>
</dbReference>
<feature type="domain" description="Fibronectin type-III" evidence="1">
    <location>
        <begin position="143"/>
        <end position="234"/>
    </location>
</feature>
<organism evidence="2">
    <name type="scientific">marine sediment metagenome</name>
    <dbReference type="NCBI Taxonomy" id="412755"/>
    <lineage>
        <taxon>unclassified sequences</taxon>
        <taxon>metagenomes</taxon>
        <taxon>ecological metagenomes</taxon>
    </lineage>
</organism>